<dbReference type="Pfam" id="PF01395">
    <property type="entry name" value="PBP_GOBP"/>
    <property type="match status" value="1"/>
</dbReference>
<dbReference type="InterPro" id="IPR036728">
    <property type="entry name" value="PBP_GOBP_sf"/>
</dbReference>
<comment type="similarity">
    <text evidence="1">Belongs to the PBP/GOBP family.</text>
</comment>
<evidence type="ECO:0000256" key="4">
    <source>
        <dbReference type="SAM" id="SignalP"/>
    </source>
</evidence>
<dbReference type="Gene3D" id="1.10.238.20">
    <property type="entry name" value="Pheromone/general odorant binding protein domain"/>
    <property type="match status" value="1"/>
</dbReference>
<dbReference type="InterPro" id="IPR006072">
    <property type="entry name" value="Odorant/phero-bd_Lep"/>
</dbReference>
<evidence type="ECO:0000256" key="1">
    <source>
        <dbReference type="ARBA" id="ARBA00008098"/>
    </source>
</evidence>
<dbReference type="SMART" id="SM00708">
    <property type="entry name" value="PhBP"/>
    <property type="match status" value="1"/>
</dbReference>
<reference evidence="5 6" key="1">
    <citation type="journal article" date="2015" name="Nat. Commun.">
        <title>Outbred genome sequencing and CRISPR/Cas9 gene editing in butterflies.</title>
        <authorList>
            <person name="Li X."/>
            <person name="Fan D."/>
            <person name="Zhang W."/>
            <person name="Liu G."/>
            <person name="Zhang L."/>
            <person name="Zhao L."/>
            <person name="Fang X."/>
            <person name="Chen L."/>
            <person name="Dong Y."/>
            <person name="Chen Y."/>
            <person name="Ding Y."/>
            <person name="Zhao R."/>
            <person name="Feng M."/>
            <person name="Zhu Y."/>
            <person name="Feng Y."/>
            <person name="Jiang X."/>
            <person name="Zhu D."/>
            <person name="Xiang H."/>
            <person name="Feng X."/>
            <person name="Li S."/>
            <person name="Wang J."/>
            <person name="Zhang G."/>
            <person name="Kronforst M.R."/>
            <person name="Wang W."/>
        </authorList>
    </citation>
    <scope>NUCLEOTIDE SEQUENCE [LARGE SCALE GENOMIC DNA]</scope>
    <source>
        <strain evidence="5">Ya'a_city_454_Pm</strain>
        <tissue evidence="5">Whole body</tissue>
    </source>
</reference>
<dbReference type="FunCoup" id="A0A0N1I4W0">
    <property type="interactions" value="23"/>
</dbReference>
<accession>A0A0N1I4W0</accession>
<proteinExistence type="inferred from homology"/>
<feature type="signal peptide" evidence="4">
    <location>
        <begin position="1"/>
        <end position="30"/>
    </location>
</feature>
<name>A0A0N1I4W0_PAPMA</name>
<keyword evidence="2" id="KW-0813">Transport</keyword>
<protein>
    <submittedName>
        <fullName evidence="5">General odorant-binding protein 1</fullName>
    </submittedName>
</protein>
<sequence length="173" mass="19840">MASSDTTLNPRWRLVAVCVLCAALRPPAASASQQVMKQLTVGFMKAMDVCRKEMNLGDHILQDFMNFWREEYELVNRELGCAITCIVVKLNLITEDFKMHHDNAREFAIKHGADEDIAKQLVSIIHDCERSNEAESDECLRVLEISKCFRTKIHQLNWAPSMEVLLEEIMTEI</sequence>
<keyword evidence="3" id="KW-1015">Disulfide bond</keyword>
<dbReference type="PRINTS" id="PR00484">
    <property type="entry name" value="PBPGOBP"/>
</dbReference>
<feature type="disulfide bond" evidence="3">
    <location>
        <begin position="50"/>
        <end position="85"/>
    </location>
</feature>
<evidence type="ECO:0000313" key="6">
    <source>
        <dbReference type="Proteomes" id="UP000053240"/>
    </source>
</evidence>
<dbReference type="Proteomes" id="UP000053240">
    <property type="component" value="Unassembled WGS sequence"/>
</dbReference>
<evidence type="ECO:0000256" key="3">
    <source>
        <dbReference type="PIRSR" id="PIRSR015604-1"/>
    </source>
</evidence>
<evidence type="ECO:0000313" key="5">
    <source>
        <dbReference type="EMBL" id="KPJ07514.1"/>
    </source>
</evidence>
<gene>
    <name evidence="5" type="ORF">RR48_02884</name>
</gene>
<dbReference type="PIRSF" id="PIRSF015604">
    <property type="entry name" value="Odorant/phero_bd"/>
    <property type="match status" value="1"/>
</dbReference>
<dbReference type="KEGG" id="pmac:106718875"/>
<dbReference type="AlphaFoldDB" id="A0A0N1I4W0"/>
<evidence type="ECO:0000256" key="2">
    <source>
        <dbReference type="ARBA" id="ARBA00022448"/>
    </source>
</evidence>
<organism evidence="5 6">
    <name type="scientific">Papilio machaon</name>
    <name type="common">Old World swallowtail butterfly</name>
    <dbReference type="NCBI Taxonomy" id="76193"/>
    <lineage>
        <taxon>Eukaryota</taxon>
        <taxon>Metazoa</taxon>
        <taxon>Ecdysozoa</taxon>
        <taxon>Arthropoda</taxon>
        <taxon>Hexapoda</taxon>
        <taxon>Insecta</taxon>
        <taxon>Pterygota</taxon>
        <taxon>Neoptera</taxon>
        <taxon>Endopterygota</taxon>
        <taxon>Lepidoptera</taxon>
        <taxon>Glossata</taxon>
        <taxon>Ditrysia</taxon>
        <taxon>Papilionoidea</taxon>
        <taxon>Papilionidae</taxon>
        <taxon>Papilioninae</taxon>
        <taxon>Papilio</taxon>
    </lineage>
</organism>
<dbReference type="GO" id="GO:0005549">
    <property type="term" value="F:odorant binding"/>
    <property type="evidence" value="ECO:0007669"/>
    <property type="project" value="InterPro"/>
</dbReference>
<dbReference type="SUPFAM" id="SSF47565">
    <property type="entry name" value="Insect pheromone/odorant-binding proteins"/>
    <property type="match status" value="1"/>
</dbReference>
<dbReference type="EMBL" id="KQ461184">
    <property type="protein sequence ID" value="KPJ07514.1"/>
    <property type="molecule type" value="Genomic_DNA"/>
</dbReference>
<dbReference type="OrthoDB" id="7413278at2759"/>
<keyword evidence="6" id="KW-1185">Reference proteome</keyword>
<dbReference type="InParanoid" id="A0A0N1I4W0"/>
<feature type="chain" id="PRO_5005873690" evidence="4">
    <location>
        <begin position="31"/>
        <end position="173"/>
    </location>
</feature>
<keyword evidence="4" id="KW-0732">Signal</keyword>
<feature type="disulfide bond" evidence="3">
    <location>
        <begin position="81"/>
        <end position="139"/>
    </location>
</feature>
<dbReference type="InterPro" id="IPR006170">
    <property type="entry name" value="PBP/GOBP"/>
</dbReference>
<feature type="disulfide bond" evidence="3">
    <location>
        <begin position="128"/>
        <end position="148"/>
    </location>
</feature>
<dbReference type="CDD" id="cd23992">
    <property type="entry name" value="PBP_GOBP"/>
    <property type="match status" value="1"/>
</dbReference>